<feature type="domain" description="Survival protein SurE-like phosphatase/nucleotidase" evidence="5">
    <location>
        <begin position="41"/>
        <end position="233"/>
    </location>
</feature>
<accession>A0A2K1ISG9</accession>
<dbReference type="OMA" id="SYGRNMF"/>
<evidence type="ECO:0000256" key="2">
    <source>
        <dbReference type="ARBA" id="ARBA00022723"/>
    </source>
</evidence>
<protein>
    <recommendedName>
        <fullName evidence="5">Survival protein SurE-like phosphatase/nucleotidase domain-containing protein</fullName>
    </recommendedName>
</protein>
<dbReference type="Pfam" id="PF01975">
    <property type="entry name" value="SurE"/>
    <property type="match status" value="1"/>
</dbReference>
<dbReference type="InterPro" id="IPR002828">
    <property type="entry name" value="SurE-like_Pase/nucleotidase"/>
</dbReference>
<name>A0A2K1ISG9_PHYPA</name>
<dbReference type="InterPro" id="IPR036523">
    <property type="entry name" value="SurE-like_sf"/>
</dbReference>
<dbReference type="EnsemblPlants" id="Pp3c21_18240V3.1">
    <property type="protein sequence ID" value="Pp3c21_18240V3.1"/>
    <property type="gene ID" value="Pp3c21_18240"/>
</dbReference>
<evidence type="ECO:0000313" key="7">
    <source>
        <dbReference type="EnsemblPlants" id="Pp3c21_18240V3.1"/>
    </source>
</evidence>
<keyword evidence="2" id="KW-0479">Metal-binding</keyword>
<feature type="region of interest" description="Disordered" evidence="4">
    <location>
        <begin position="276"/>
        <end position="300"/>
    </location>
</feature>
<evidence type="ECO:0000256" key="1">
    <source>
        <dbReference type="ARBA" id="ARBA00011062"/>
    </source>
</evidence>
<organism evidence="6">
    <name type="scientific">Physcomitrium patens</name>
    <name type="common">Spreading-leaved earth moss</name>
    <name type="synonym">Physcomitrella patens</name>
    <dbReference type="NCBI Taxonomy" id="3218"/>
    <lineage>
        <taxon>Eukaryota</taxon>
        <taxon>Viridiplantae</taxon>
        <taxon>Streptophyta</taxon>
        <taxon>Embryophyta</taxon>
        <taxon>Bryophyta</taxon>
        <taxon>Bryophytina</taxon>
        <taxon>Bryopsida</taxon>
        <taxon>Funariidae</taxon>
        <taxon>Funariales</taxon>
        <taxon>Funariaceae</taxon>
        <taxon>Physcomitrium</taxon>
    </lineage>
</organism>
<dbReference type="PaxDb" id="3218-PP1S85_84V6.1"/>
<dbReference type="KEGG" id="ppp:112273857"/>
<proteinExistence type="inferred from homology"/>
<dbReference type="GO" id="GO:0046872">
    <property type="term" value="F:metal ion binding"/>
    <property type="evidence" value="ECO:0007669"/>
    <property type="project" value="UniProtKB-KW"/>
</dbReference>
<evidence type="ECO:0000313" key="6">
    <source>
        <dbReference type="EMBL" id="PNR32223.1"/>
    </source>
</evidence>
<dbReference type="GeneID" id="112273857"/>
<evidence type="ECO:0000256" key="4">
    <source>
        <dbReference type="SAM" id="MobiDB-lite"/>
    </source>
</evidence>
<dbReference type="PANTHER" id="PTHR30457">
    <property type="entry name" value="5'-NUCLEOTIDASE SURE"/>
    <property type="match status" value="1"/>
</dbReference>
<evidence type="ECO:0000259" key="5">
    <source>
        <dbReference type="Pfam" id="PF01975"/>
    </source>
</evidence>
<dbReference type="GO" id="GO:0008252">
    <property type="term" value="F:nucleotidase activity"/>
    <property type="evidence" value="ECO:0007669"/>
    <property type="project" value="InterPro"/>
</dbReference>
<dbReference type="Proteomes" id="UP000006727">
    <property type="component" value="Chromosome 21"/>
</dbReference>
<gene>
    <name evidence="7" type="primary">LOC112273857</name>
    <name evidence="6" type="ORF">PHYPA_026349</name>
</gene>
<dbReference type="RefSeq" id="XP_024358629.1">
    <property type="nucleotide sequence ID" value="XM_024502861.2"/>
</dbReference>
<dbReference type="InterPro" id="IPR030048">
    <property type="entry name" value="SurE"/>
</dbReference>
<dbReference type="EMBL" id="ABEU02000021">
    <property type="protein sequence ID" value="PNR32223.1"/>
    <property type="molecule type" value="Genomic_DNA"/>
</dbReference>
<reference evidence="6 8" key="1">
    <citation type="journal article" date="2008" name="Science">
        <title>The Physcomitrella genome reveals evolutionary insights into the conquest of land by plants.</title>
        <authorList>
            <person name="Rensing S."/>
            <person name="Lang D."/>
            <person name="Zimmer A."/>
            <person name="Terry A."/>
            <person name="Salamov A."/>
            <person name="Shapiro H."/>
            <person name="Nishiyama T."/>
            <person name="Perroud P.-F."/>
            <person name="Lindquist E."/>
            <person name="Kamisugi Y."/>
            <person name="Tanahashi T."/>
            <person name="Sakakibara K."/>
            <person name="Fujita T."/>
            <person name="Oishi K."/>
            <person name="Shin-I T."/>
            <person name="Kuroki Y."/>
            <person name="Toyoda A."/>
            <person name="Suzuki Y."/>
            <person name="Hashimoto A."/>
            <person name="Yamaguchi K."/>
            <person name="Sugano A."/>
            <person name="Kohara Y."/>
            <person name="Fujiyama A."/>
            <person name="Anterola A."/>
            <person name="Aoki S."/>
            <person name="Ashton N."/>
            <person name="Barbazuk W.B."/>
            <person name="Barker E."/>
            <person name="Bennetzen J."/>
            <person name="Bezanilla M."/>
            <person name="Blankenship R."/>
            <person name="Cho S.H."/>
            <person name="Dutcher S."/>
            <person name="Estelle M."/>
            <person name="Fawcett J.A."/>
            <person name="Gundlach H."/>
            <person name="Hanada K."/>
            <person name="Heyl A."/>
            <person name="Hicks K.A."/>
            <person name="Hugh J."/>
            <person name="Lohr M."/>
            <person name="Mayer K."/>
            <person name="Melkozernov A."/>
            <person name="Murata T."/>
            <person name="Nelson D."/>
            <person name="Pils B."/>
            <person name="Prigge M."/>
            <person name="Reiss B."/>
            <person name="Renner T."/>
            <person name="Rombauts S."/>
            <person name="Rushton P."/>
            <person name="Sanderfoot A."/>
            <person name="Schween G."/>
            <person name="Shiu S.-H."/>
            <person name="Stueber K."/>
            <person name="Theodoulou F.L."/>
            <person name="Tu H."/>
            <person name="Van de Peer Y."/>
            <person name="Verrier P.J."/>
            <person name="Waters E."/>
            <person name="Wood A."/>
            <person name="Yang L."/>
            <person name="Cove D."/>
            <person name="Cuming A."/>
            <person name="Hasebe M."/>
            <person name="Lucas S."/>
            <person name="Mishler D.B."/>
            <person name="Reski R."/>
            <person name="Grigoriev I."/>
            <person name="Quatrano R.S."/>
            <person name="Boore J.L."/>
        </authorList>
    </citation>
    <scope>NUCLEOTIDE SEQUENCE [LARGE SCALE GENOMIC DNA]</scope>
    <source>
        <strain evidence="7 8">cv. Gransden 2004</strain>
    </source>
</reference>
<dbReference type="SUPFAM" id="SSF64167">
    <property type="entry name" value="SurE-like"/>
    <property type="match status" value="1"/>
</dbReference>
<dbReference type="NCBIfam" id="TIGR00087">
    <property type="entry name" value="surE"/>
    <property type="match status" value="1"/>
</dbReference>
<evidence type="ECO:0000313" key="8">
    <source>
        <dbReference type="Proteomes" id="UP000006727"/>
    </source>
</evidence>
<keyword evidence="8" id="KW-1185">Reference proteome</keyword>
<dbReference type="EnsemblPlants" id="Pp3c21_18240V3.2">
    <property type="protein sequence ID" value="Pp3c21_18240V3.2"/>
    <property type="gene ID" value="Pp3c21_18240"/>
</dbReference>
<comment type="similarity">
    <text evidence="1">Belongs to the SurE nucleotidase family.</text>
</comment>
<reference evidence="7" key="3">
    <citation type="submission" date="2020-12" db="UniProtKB">
        <authorList>
            <consortium name="EnsemblPlants"/>
        </authorList>
    </citation>
    <scope>IDENTIFICATION</scope>
</reference>
<evidence type="ECO:0000256" key="3">
    <source>
        <dbReference type="ARBA" id="ARBA00022801"/>
    </source>
</evidence>
<dbReference type="PANTHER" id="PTHR30457:SF0">
    <property type="entry name" value="PHOSPHATASE, PUTATIVE (AFU_ORTHOLOGUE AFUA_4G01070)-RELATED"/>
    <property type="match status" value="1"/>
</dbReference>
<dbReference type="Gene3D" id="3.40.1210.10">
    <property type="entry name" value="Survival protein SurE-like phosphatase/nucleotidase"/>
    <property type="match status" value="1"/>
</dbReference>
<sequence length="360" mass="38135">MYTGGGYLPPRFTQPQEADVAEEVAVSSRIVEAEGSSLPNVLITNDDGINAPGLRALVAALIEDGSCHVFVCAPDSEKSSVSHSITPRAILEVASVNIPGATAFETSGTPADCVSLAMTASIFPWTKPTLVVSGINKGSNCGYHIFYSGTVAGAREAYISGVPAISISLDWKRGKSSDDDFKSAAAVSLPLIKASLRDIQGGVYPKGFFLNVDLPASPSEHKGYKVIRQGTSRLSLKWKKVTQEKRMQMLKDSGIGLQMSQLGLAASAAGAARRANFKKQNPDVESVGANEESDKEPSPRMRFRLEGAEQELGAIEPDHDFGALQQGYVSITALGLDTHVEATTRAQVEKWVAGVAPSAL</sequence>
<dbReference type="HAMAP" id="MF_00060">
    <property type="entry name" value="SurE"/>
    <property type="match status" value="1"/>
</dbReference>
<dbReference type="OrthoDB" id="202825at2759"/>
<dbReference type="AlphaFoldDB" id="A0A2K1ISG9"/>
<keyword evidence="3" id="KW-0378">Hydrolase</keyword>
<dbReference type="STRING" id="3218.A0A2K1ISG9"/>
<dbReference type="Gramene" id="Pp3c21_18240V3.2">
    <property type="protein sequence ID" value="Pp3c21_18240V3.2"/>
    <property type="gene ID" value="Pp3c21_18240"/>
</dbReference>
<dbReference type="Gramene" id="Pp3c21_18240V3.1">
    <property type="protein sequence ID" value="Pp3c21_18240V3.1"/>
    <property type="gene ID" value="Pp3c21_18240"/>
</dbReference>
<dbReference type="FunCoup" id="A0A2K1ISG9">
    <property type="interactions" value="81"/>
</dbReference>
<reference evidence="6 8" key="2">
    <citation type="journal article" date="2018" name="Plant J.">
        <title>The Physcomitrella patens chromosome-scale assembly reveals moss genome structure and evolution.</title>
        <authorList>
            <person name="Lang D."/>
            <person name="Ullrich K.K."/>
            <person name="Murat F."/>
            <person name="Fuchs J."/>
            <person name="Jenkins J."/>
            <person name="Haas F.B."/>
            <person name="Piednoel M."/>
            <person name="Gundlach H."/>
            <person name="Van Bel M."/>
            <person name="Meyberg R."/>
            <person name="Vives C."/>
            <person name="Morata J."/>
            <person name="Symeonidi A."/>
            <person name="Hiss M."/>
            <person name="Muchero W."/>
            <person name="Kamisugi Y."/>
            <person name="Saleh O."/>
            <person name="Blanc G."/>
            <person name="Decker E.L."/>
            <person name="van Gessel N."/>
            <person name="Grimwood J."/>
            <person name="Hayes R.D."/>
            <person name="Graham S.W."/>
            <person name="Gunter L.E."/>
            <person name="McDaniel S.F."/>
            <person name="Hoernstein S.N.W."/>
            <person name="Larsson A."/>
            <person name="Li F.W."/>
            <person name="Perroud P.F."/>
            <person name="Phillips J."/>
            <person name="Ranjan P."/>
            <person name="Rokshar D.S."/>
            <person name="Rothfels C.J."/>
            <person name="Schneider L."/>
            <person name="Shu S."/>
            <person name="Stevenson D.W."/>
            <person name="Thummler F."/>
            <person name="Tillich M."/>
            <person name="Villarreal Aguilar J.C."/>
            <person name="Widiez T."/>
            <person name="Wong G.K."/>
            <person name="Wymore A."/>
            <person name="Zhang Y."/>
            <person name="Zimmer A.D."/>
            <person name="Quatrano R.S."/>
            <person name="Mayer K.F.X."/>
            <person name="Goodstein D."/>
            <person name="Casacuberta J.M."/>
            <person name="Vandepoele K."/>
            <person name="Reski R."/>
            <person name="Cuming A.C."/>
            <person name="Tuskan G.A."/>
            <person name="Maumus F."/>
            <person name="Salse J."/>
            <person name="Schmutz J."/>
            <person name="Rensing S.A."/>
        </authorList>
    </citation>
    <scope>NUCLEOTIDE SEQUENCE [LARGE SCALE GENOMIC DNA]</scope>
    <source>
        <strain evidence="7 8">cv. Gransden 2004</strain>
    </source>
</reference>